<dbReference type="GO" id="GO:0009055">
    <property type="term" value="F:electron transfer activity"/>
    <property type="evidence" value="ECO:0007669"/>
    <property type="project" value="InterPro"/>
</dbReference>
<evidence type="ECO:0000256" key="2">
    <source>
        <dbReference type="ARBA" id="ARBA00022723"/>
    </source>
</evidence>
<evidence type="ECO:0000313" key="6">
    <source>
        <dbReference type="EMBL" id="SJM37671.1"/>
    </source>
</evidence>
<dbReference type="PROSITE" id="PS51257">
    <property type="entry name" value="PROKAR_LIPOPROTEIN"/>
    <property type="match status" value="1"/>
</dbReference>
<dbReference type="InterPro" id="IPR036909">
    <property type="entry name" value="Cyt_c-like_dom_sf"/>
</dbReference>
<evidence type="ECO:0000259" key="5">
    <source>
        <dbReference type="PROSITE" id="PS51007"/>
    </source>
</evidence>
<dbReference type="AlphaFoldDB" id="A0A1R4EGM3"/>
<dbReference type="STRING" id="1945520.A1019T_01653"/>
<evidence type="ECO:0000313" key="7">
    <source>
        <dbReference type="Proteomes" id="UP000188169"/>
    </source>
</evidence>
<proteinExistence type="predicted"/>
<feature type="domain" description="Cytochrome c" evidence="5">
    <location>
        <begin position="109"/>
        <end position="188"/>
    </location>
</feature>
<accession>A0A1R4EGM3</accession>
<name>A0A1R4EGM3_9GAMM</name>
<dbReference type="Pfam" id="PF13442">
    <property type="entry name" value="Cytochrome_CBB3"/>
    <property type="match status" value="1"/>
</dbReference>
<keyword evidence="3 4" id="KW-0408">Iron</keyword>
<reference evidence="7" key="1">
    <citation type="submission" date="2017-02" db="EMBL/GenBank/DDBJ databases">
        <authorList>
            <person name="Mornico D."/>
        </authorList>
    </citation>
    <scope>NUCLEOTIDE SEQUENCE [LARGE SCALE GENOMIC DNA]</scope>
</reference>
<keyword evidence="1 4" id="KW-0349">Heme</keyword>
<dbReference type="InterPro" id="IPR009056">
    <property type="entry name" value="Cyt_c-like_dom"/>
</dbReference>
<keyword evidence="2 4" id="KW-0479">Metal-binding</keyword>
<dbReference type="PANTHER" id="PTHR35008:SF4">
    <property type="entry name" value="BLL4482 PROTEIN"/>
    <property type="match status" value="1"/>
</dbReference>
<dbReference type="PROSITE" id="PS51007">
    <property type="entry name" value="CYTC"/>
    <property type="match status" value="1"/>
</dbReference>
<evidence type="ECO:0000256" key="4">
    <source>
        <dbReference type="PROSITE-ProRule" id="PRU00433"/>
    </source>
</evidence>
<sequence>MKYFKVPSLTPLSMILIGSTLGLLTGCSSQSDDTVTLAQTSDTFTGAPAQQEVDPYASRNGGAWGGVYMTESELNETNRHIVDIDAVPAFDQDPSLDKWNEKFGYENAYVSTDGKKLYHDSCAGCHMHEGEGAYGAGYYPPLADNSKMQSKYYIIDILINGLRGMPSFRHMMNDEQIAAVTEYVVKDLNGFDEEVTAEDVAQLRPTTPPGVDPAL</sequence>
<dbReference type="SUPFAM" id="SSF46626">
    <property type="entry name" value="Cytochrome c"/>
    <property type="match status" value="1"/>
</dbReference>
<dbReference type="Gene3D" id="1.10.760.10">
    <property type="entry name" value="Cytochrome c-like domain"/>
    <property type="match status" value="1"/>
</dbReference>
<evidence type="ECO:0000256" key="3">
    <source>
        <dbReference type="ARBA" id="ARBA00023004"/>
    </source>
</evidence>
<dbReference type="GO" id="GO:0046872">
    <property type="term" value="F:metal ion binding"/>
    <property type="evidence" value="ECO:0007669"/>
    <property type="project" value="UniProtKB-KW"/>
</dbReference>
<evidence type="ECO:0000256" key="1">
    <source>
        <dbReference type="ARBA" id="ARBA00022617"/>
    </source>
</evidence>
<dbReference type="GO" id="GO:0020037">
    <property type="term" value="F:heme binding"/>
    <property type="evidence" value="ECO:0007669"/>
    <property type="project" value="InterPro"/>
</dbReference>
<dbReference type="OrthoDB" id="5523448at2"/>
<gene>
    <name evidence="6" type="primary">cycA</name>
    <name evidence="6" type="ORF">A1019T_01653</name>
</gene>
<organism evidence="6 7">
    <name type="scientific">Psychrobacter pasteurii</name>
    <dbReference type="NCBI Taxonomy" id="1945520"/>
    <lineage>
        <taxon>Bacteria</taxon>
        <taxon>Pseudomonadati</taxon>
        <taxon>Pseudomonadota</taxon>
        <taxon>Gammaproteobacteria</taxon>
        <taxon>Moraxellales</taxon>
        <taxon>Moraxellaceae</taxon>
        <taxon>Psychrobacter</taxon>
    </lineage>
</organism>
<dbReference type="PANTHER" id="PTHR35008">
    <property type="entry name" value="BLL4482 PROTEIN-RELATED"/>
    <property type="match status" value="1"/>
</dbReference>
<dbReference type="InterPro" id="IPR051459">
    <property type="entry name" value="Cytochrome_c-type_DH"/>
</dbReference>
<protein>
    <submittedName>
        <fullName evidence="6">Cytochrome c-552</fullName>
    </submittedName>
</protein>
<keyword evidence="7" id="KW-1185">Reference proteome</keyword>
<dbReference type="EMBL" id="FUGD01000094">
    <property type="protein sequence ID" value="SJM37671.1"/>
    <property type="molecule type" value="Genomic_DNA"/>
</dbReference>
<dbReference type="RefSeq" id="WP_077449063.1">
    <property type="nucleotide sequence ID" value="NZ_FUGD01000094.1"/>
</dbReference>
<dbReference type="Proteomes" id="UP000188169">
    <property type="component" value="Unassembled WGS sequence"/>
</dbReference>